<dbReference type="EMBL" id="CP138327">
    <property type="protein sequence ID" value="WXT99743.1"/>
    <property type="molecule type" value="Genomic_DNA"/>
</dbReference>
<feature type="domain" description="DUF6998" evidence="1">
    <location>
        <begin position="12"/>
        <end position="147"/>
    </location>
</feature>
<gene>
    <name evidence="2" type="ORF">Ctma_0447</name>
</gene>
<dbReference type="Pfam" id="PF22522">
    <property type="entry name" value="DUF6998"/>
    <property type="match status" value="1"/>
</dbReference>
<name>A0AAU6PFG8_9GAMM</name>
<sequence>MLKQEIIEDSLKQIFSGIRQLKKELPIKEFTIDGRLVGDIGEAIIHRDYELKLYEKLEKDYDGETPNGQKVQIKATFKDSLTFKTIPDYYLGIKIFENGTYEEIFNGPGKAIQEQYGHRKGFGEALLSFPNKKLRELSKSVLNEQKIRKRV</sequence>
<organism evidence="2">
    <name type="scientific">Catillopecten margaritatus gill symbiont</name>
    <dbReference type="NCBI Taxonomy" id="3083288"/>
    <lineage>
        <taxon>Bacteria</taxon>
        <taxon>Pseudomonadati</taxon>
        <taxon>Pseudomonadota</taxon>
        <taxon>Gammaproteobacteria</taxon>
        <taxon>sulfur-oxidizing symbionts</taxon>
    </lineage>
</organism>
<protein>
    <recommendedName>
        <fullName evidence="1">DUF6998 domain-containing protein</fullName>
    </recommendedName>
</protein>
<evidence type="ECO:0000259" key="1">
    <source>
        <dbReference type="Pfam" id="PF22522"/>
    </source>
</evidence>
<reference evidence="2" key="1">
    <citation type="submission" date="2023-10" db="EMBL/GenBank/DDBJ databases">
        <title>The first scallop-associated chemosynthetic bacterial symbiont.</title>
        <authorList>
            <person name="Lin Y.-T."/>
            <person name="Sun J."/>
            <person name="Ip J.C.-H."/>
            <person name="He X."/>
            <person name="Gao Z.-M."/>
            <person name="Perez M."/>
            <person name="Xu T."/>
            <person name="Qian P.-Y."/>
            <person name="Qiu J.-W."/>
        </authorList>
    </citation>
    <scope>NUCLEOTIDE SEQUENCE</scope>
    <source>
        <strain evidence="2">Gill1</strain>
    </source>
</reference>
<dbReference type="REBASE" id="967193">
    <property type="entry name" value="CmaGill1ORF447P"/>
</dbReference>
<proteinExistence type="predicted"/>
<evidence type="ECO:0000313" key="2">
    <source>
        <dbReference type="EMBL" id="WXT99743.1"/>
    </source>
</evidence>
<dbReference type="AlphaFoldDB" id="A0AAU6PFG8"/>
<accession>A0AAU6PFG8</accession>
<dbReference type="InterPro" id="IPR054267">
    <property type="entry name" value="DUF6998"/>
</dbReference>